<dbReference type="Proteomes" id="UP000182264">
    <property type="component" value="Chromosome"/>
</dbReference>
<reference evidence="2 3" key="1">
    <citation type="journal article" date="2017" name="Genome Announc.">
        <title>Complete Genome Sequences of Two Acetylene-Fermenting Pelobacter acetylenicus Strains.</title>
        <authorList>
            <person name="Sutton J.M."/>
            <person name="Baesman S.M."/>
            <person name="Fierst J.L."/>
            <person name="Poret-Peterson A.T."/>
            <person name="Oremland R.S."/>
            <person name="Dunlap D.S."/>
            <person name="Akob D.M."/>
        </authorList>
    </citation>
    <scope>NUCLEOTIDE SEQUENCE [LARGE SCALE GENOMIC DNA]</scope>
    <source>
        <strain evidence="2 3">DSM 3247</strain>
    </source>
</reference>
<dbReference type="STRING" id="29542.A6070_11250"/>
<evidence type="ECO:0000313" key="3">
    <source>
        <dbReference type="Proteomes" id="UP000182264"/>
    </source>
</evidence>
<feature type="region of interest" description="Disordered" evidence="1">
    <location>
        <begin position="42"/>
        <end position="64"/>
    </location>
</feature>
<organism evidence="2 3">
    <name type="scientific">Syntrophotalea acetylenica</name>
    <name type="common">Pelobacter acetylenicus</name>
    <dbReference type="NCBI Taxonomy" id="29542"/>
    <lineage>
        <taxon>Bacteria</taxon>
        <taxon>Pseudomonadati</taxon>
        <taxon>Thermodesulfobacteriota</taxon>
        <taxon>Desulfuromonadia</taxon>
        <taxon>Desulfuromonadales</taxon>
        <taxon>Syntrophotaleaceae</taxon>
        <taxon>Syntrophotalea</taxon>
    </lineage>
</organism>
<gene>
    <name evidence="2" type="ORF">A7E75_02625</name>
</gene>
<proteinExistence type="predicted"/>
<feature type="compositionally biased region" description="Basic and acidic residues" evidence="1">
    <location>
        <begin position="46"/>
        <end position="64"/>
    </location>
</feature>
<evidence type="ECO:0008006" key="4">
    <source>
        <dbReference type="Google" id="ProtNLM"/>
    </source>
</evidence>
<evidence type="ECO:0000313" key="2">
    <source>
        <dbReference type="EMBL" id="APG24041.1"/>
    </source>
</evidence>
<dbReference type="EMBL" id="CP015518">
    <property type="protein sequence ID" value="APG24041.1"/>
    <property type="molecule type" value="Genomic_DNA"/>
</dbReference>
<evidence type="ECO:0000256" key="1">
    <source>
        <dbReference type="SAM" id="MobiDB-lite"/>
    </source>
</evidence>
<name>A0A1L3GDK5_SYNAC</name>
<dbReference type="AlphaFoldDB" id="A0A1L3GDK5"/>
<dbReference type="RefSeq" id="WP_072285857.1">
    <property type="nucleotide sequence ID" value="NZ_CP015455.1"/>
</dbReference>
<sequence>MEKLLVGTIVLIAAVYGIRQLLQKFNTANMNCCTGNCGTCHQPLTSEKEKHRASTEGETQRHDR</sequence>
<dbReference type="KEGG" id="pace:A6070_11250"/>
<keyword evidence="3" id="KW-1185">Reference proteome</keyword>
<protein>
    <recommendedName>
        <fullName evidence="4">FeoB-associated Cys-rich membrane protein</fullName>
    </recommendedName>
</protein>
<accession>A0A1L3GDK5</accession>
<dbReference type="Pfam" id="PF12669">
    <property type="entry name" value="FeoB_associated"/>
    <property type="match status" value="1"/>
</dbReference>